<organism evidence="1 2">
    <name type="scientific">Prauserella shujinwangii</name>
    <dbReference type="NCBI Taxonomy" id="1453103"/>
    <lineage>
        <taxon>Bacteria</taxon>
        <taxon>Bacillati</taxon>
        <taxon>Actinomycetota</taxon>
        <taxon>Actinomycetes</taxon>
        <taxon>Pseudonocardiales</taxon>
        <taxon>Pseudonocardiaceae</taxon>
        <taxon>Prauserella</taxon>
    </lineage>
</organism>
<gene>
    <name evidence="1" type="ORF">B0I33_11027</name>
</gene>
<name>A0A2T0LNV9_9PSEU</name>
<sequence>MRPAPEPGHQRLALSAPKLTTPVRTIAAQPGFAANRPLVVARLTVLCPFPTVLPVRHSIATAVGGMDGGAAARALISSSYSIKPV</sequence>
<evidence type="ECO:0000313" key="2">
    <source>
        <dbReference type="Proteomes" id="UP000238362"/>
    </source>
</evidence>
<dbReference type="EMBL" id="PVNH01000010">
    <property type="protein sequence ID" value="PRX44929.1"/>
    <property type="molecule type" value="Genomic_DNA"/>
</dbReference>
<reference evidence="1 2" key="1">
    <citation type="submission" date="2018-03" db="EMBL/GenBank/DDBJ databases">
        <title>Genomic Encyclopedia of Type Strains, Phase III (KMG-III): the genomes of soil and plant-associated and newly described type strains.</title>
        <authorList>
            <person name="Whitman W."/>
        </authorList>
    </citation>
    <scope>NUCLEOTIDE SEQUENCE [LARGE SCALE GENOMIC DNA]</scope>
    <source>
        <strain evidence="1 2">CGMCC 4.7125</strain>
    </source>
</reference>
<proteinExistence type="predicted"/>
<protein>
    <submittedName>
        <fullName evidence="1">Uncharacterized protein</fullName>
    </submittedName>
</protein>
<dbReference type="Proteomes" id="UP000238362">
    <property type="component" value="Unassembled WGS sequence"/>
</dbReference>
<evidence type="ECO:0000313" key="1">
    <source>
        <dbReference type="EMBL" id="PRX44929.1"/>
    </source>
</evidence>
<comment type="caution">
    <text evidence="1">The sequence shown here is derived from an EMBL/GenBank/DDBJ whole genome shotgun (WGS) entry which is preliminary data.</text>
</comment>
<keyword evidence="2" id="KW-1185">Reference proteome</keyword>
<accession>A0A2T0LNV9</accession>
<dbReference type="AlphaFoldDB" id="A0A2T0LNV9"/>